<sequence>MRIWVLLFVAVMMMVAGCEGQGDEKRTPVVKGTIDHRDGDDREDEGMGEEEGQPVQSSFQFTFCEEDHSATQGGMFKEQEGNRPQLAPPMPADMLEGIRQISARKWADMAGYGFEFGTSYALDKDGSVYVWGMRGDQEPVKNFADKVAGLPKVKALDGEFALDDEDQLWYLNEGEPFPITGFDEVKSFTQALHDQVYVLKQNGSLYEWKPAYGEDGEPVFTDPRLMRSNTGLSRVEAGYFRLYGLKQNQEIVVISYDRYAEHPVPDYQTLYQAQDVQELQAGLSDEVLIIQDEGDWLILNSLSGKVDKVALDVLVNLYAHSDFLVAVKADGTVWASSSHHALTGEHHPQPSERARDDSHEGEESREPAFAQLPGLEHIVELALGTDHALALDQQGHVWSWGSNQYGQLGTHIQHAEPFVSLGQFPGEAHMFATSDSFHLLSAGKVWQLDEKGLFQPTSLPAEIDQIVSHEAYLTKEGQFMLASPACKMLQGTGRISQAIDLYQHWLLALEDGNMVAVDKSNANLVQPFDPIEMTTDREWAGAWREATSHVIPLLLHPDGHVYAPQAQDANTWHFEALPGLDQVEQITDFKGAFYDGAGPIARARTSDQQVYEIYMEQGADSDPQTGSNEPTVEQEEARTYAYKVKKLAEDVQWITGYLLVAGDGQAEIVRPFTRTTKQLDLPPHSRLETLYSMYAYPIEGPGTSYYMLKDSSDTLWIYGQIPFHKWREVPSQVRRVESF</sequence>
<feature type="region of interest" description="Disordered" evidence="1">
    <location>
        <begin position="21"/>
        <end position="55"/>
    </location>
</feature>
<gene>
    <name evidence="2" type="ORF">ACFSUC_01915</name>
</gene>
<proteinExistence type="predicted"/>
<feature type="compositionally biased region" description="Basic and acidic residues" evidence="1">
    <location>
        <begin position="22"/>
        <end position="40"/>
    </location>
</feature>
<comment type="caution">
    <text evidence="2">The sequence shown here is derived from an EMBL/GenBank/DDBJ whole genome shotgun (WGS) entry which is preliminary data.</text>
</comment>
<dbReference type="Proteomes" id="UP001597497">
    <property type="component" value="Unassembled WGS sequence"/>
</dbReference>
<feature type="compositionally biased region" description="Acidic residues" evidence="1">
    <location>
        <begin position="41"/>
        <end position="52"/>
    </location>
</feature>
<dbReference type="SUPFAM" id="SSF50985">
    <property type="entry name" value="RCC1/BLIP-II"/>
    <property type="match status" value="2"/>
</dbReference>
<evidence type="ECO:0000313" key="2">
    <source>
        <dbReference type="EMBL" id="MFD2670360.1"/>
    </source>
</evidence>
<dbReference type="RefSeq" id="WP_379927741.1">
    <property type="nucleotide sequence ID" value="NZ_JBHUMM010000002.1"/>
</dbReference>
<accession>A0ABW5R5N8</accession>
<dbReference type="InterPro" id="IPR009091">
    <property type="entry name" value="RCC1/BLIP-II"/>
</dbReference>
<dbReference type="EMBL" id="JBHUMM010000002">
    <property type="protein sequence ID" value="MFD2670360.1"/>
    <property type="molecule type" value="Genomic_DNA"/>
</dbReference>
<dbReference type="PANTHER" id="PTHR45982:SF1">
    <property type="entry name" value="REGULATOR OF CHROMOSOME CONDENSATION"/>
    <property type="match status" value="1"/>
</dbReference>
<feature type="region of interest" description="Disordered" evidence="1">
    <location>
        <begin position="339"/>
        <end position="367"/>
    </location>
</feature>
<dbReference type="Pfam" id="PF13540">
    <property type="entry name" value="RCC1_2"/>
    <property type="match status" value="1"/>
</dbReference>
<reference evidence="3" key="1">
    <citation type="journal article" date="2019" name="Int. J. Syst. Evol. Microbiol.">
        <title>The Global Catalogue of Microorganisms (GCM) 10K type strain sequencing project: providing services to taxonomists for standard genome sequencing and annotation.</title>
        <authorList>
            <consortium name="The Broad Institute Genomics Platform"/>
            <consortium name="The Broad Institute Genome Sequencing Center for Infectious Disease"/>
            <person name="Wu L."/>
            <person name="Ma J."/>
        </authorList>
    </citation>
    <scope>NUCLEOTIDE SEQUENCE [LARGE SCALE GENOMIC DNA]</scope>
    <source>
        <strain evidence="3">KCTC 33676</strain>
    </source>
</reference>
<organism evidence="2 3">
    <name type="scientific">Marinicrinis sediminis</name>
    <dbReference type="NCBI Taxonomy" id="1652465"/>
    <lineage>
        <taxon>Bacteria</taxon>
        <taxon>Bacillati</taxon>
        <taxon>Bacillota</taxon>
        <taxon>Bacilli</taxon>
        <taxon>Bacillales</taxon>
        <taxon>Paenibacillaceae</taxon>
    </lineage>
</organism>
<evidence type="ECO:0008006" key="4">
    <source>
        <dbReference type="Google" id="ProtNLM"/>
    </source>
</evidence>
<dbReference type="Gene3D" id="2.130.10.30">
    <property type="entry name" value="Regulator of chromosome condensation 1/beta-lactamase-inhibitor protein II"/>
    <property type="match status" value="1"/>
</dbReference>
<feature type="compositionally biased region" description="Basic and acidic residues" evidence="1">
    <location>
        <begin position="342"/>
        <end position="366"/>
    </location>
</feature>
<dbReference type="InterPro" id="IPR051553">
    <property type="entry name" value="Ran_GTPase-activating"/>
</dbReference>
<name>A0ABW5R5N8_9BACL</name>
<dbReference type="PANTHER" id="PTHR45982">
    <property type="entry name" value="REGULATOR OF CHROMOSOME CONDENSATION"/>
    <property type="match status" value="1"/>
</dbReference>
<dbReference type="PROSITE" id="PS51257">
    <property type="entry name" value="PROKAR_LIPOPROTEIN"/>
    <property type="match status" value="1"/>
</dbReference>
<evidence type="ECO:0000313" key="3">
    <source>
        <dbReference type="Proteomes" id="UP001597497"/>
    </source>
</evidence>
<evidence type="ECO:0000256" key="1">
    <source>
        <dbReference type="SAM" id="MobiDB-lite"/>
    </source>
</evidence>
<protein>
    <recommendedName>
        <fullName evidence="4">Regulator of chromosome condensation (RCC1) repeat protein</fullName>
    </recommendedName>
</protein>
<keyword evidence="3" id="KW-1185">Reference proteome</keyword>